<sequence length="271" mass="27912">QVSWTQALRTIVKNCYKQHGREDLLYAFEDQQTQQQTTTTHSIAHLVPSQTVVQTFSNPDGTVSLIQVGTGATVATLADASELPTTVTVAQVNYSAVTDGEVEQNWATLQGGEMTIQTTQASEATQAVASLAEAAVAASQEMQQGATVTMALNSEAAAHAVATLAEATLQGGGQIVLSGETAAAVGALTGVQDANGKVTGKSLLLAEANLPLLFLSSGLVQIPVSMYQTVVTSLAQGNGPVQVAMAPVTTRIADSAVTMDGQAVEVVTLEQ</sequence>
<evidence type="ECO:0000313" key="8">
    <source>
        <dbReference type="EMBL" id="NXX82865.1"/>
    </source>
</evidence>
<evidence type="ECO:0000256" key="3">
    <source>
        <dbReference type="ARBA" id="ARBA00023015"/>
    </source>
</evidence>
<evidence type="ECO:0000256" key="2">
    <source>
        <dbReference type="ARBA" id="ARBA00005713"/>
    </source>
</evidence>
<comment type="caution">
    <text evidence="8">The sequence shown here is derived from an EMBL/GenBank/DDBJ whole genome shotgun (WGS) entry which is preliminary data.</text>
</comment>
<name>A0A852L2Z4_UROIN</name>
<dbReference type="InterPro" id="IPR039142">
    <property type="entry name" value="NRF1/Ewg"/>
</dbReference>
<comment type="subcellular location">
    <subcellularLocation>
        <location evidence="1">Nucleus</location>
    </subcellularLocation>
</comment>
<keyword evidence="6" id="KW-0539">Nucleus</keyword>
<evidence type="ECO:0000256" key="1">
    <source>
        <dbReference type="ARBA" id="ARBA00004123"/>
    </source>
</evidence>
<keyword evidence="4" id="KW-0238">DNA-binding</keyword>
<dbReference type="Proteomes" id="UP000654395">
    <property type="component" value="Unassembled WGS sequence"/>
</dbReference>
<evidence type="ECO:0000313" key="9">
    <source>
        <dbReference type="Proteomes" id="UP000654395"/>
    </source>
</evidence>
<dbReference type="EMBL" id="WBNH01008731">
    <property type="protein sequence ID" value="NXX82865.1"/>
    <property type="molecule type" value="Genomic_DNA"/>
</dbReference>
<evidence type="ECO:0000256" key="4">
    <source>
        <dbReference type="ARBA" id="ARBA00023125"/>
    </source>
</evidence>
<dbReference type="OrthoDB" id="10031051at2759"/>
<dbReference type="Pfam" id="PF10491">
    <property type="entry name" value="Nrf1_DNA-bind"/>
    <property type="match status" value="1"/>
</dbReference>
<organism evidence="8 9">
    <name type="scientific">Urocolius indicus</name>
    <name type="common">Red-faced mousebird</name>
    <name type="synonym">Colius indicus</name>
    <dbReference type="NCBI Taxonomy" id="458196"/>
    <lineage>
        <taxon>Eukaryota</taxon>
        <taxon>Metazoa</taxon>
        <taxon>Chordata</taxon>
        <taxon>Craniata</taxon>
        <taxon>Vertebrata</taxon>
        <taxon>Euteleostomi</taxon>
        <taxon>Archelosauria</taxon>
        <taxon>Archosauria</taxon>
        <taxon>Dinosauria</taxon>
        <taxon>Saurischia</taxon>
        <taxon>Theropoda</taxon>
        <taxon>Coelurosauria</taxon>
        <taxon>Aves</taxon>
        <taxon>Neognathae</taxon>
        <taxon>Neoaves</taxon>
        <taxon>Telluraves</taxon>
        <taxon>Coraciimorphae</taxon>
        <taxon>Coliiformes</taxon>
        <taxon>Coliidae</taxon>
        <taxon>Urocolius</taxon>
    </lineage>
</organism>
<dbReference type="AlphaFoldDB" id="A0A852L2Z4"/>
<dbReference type="GO" id="GO:0003677">
    <property type="term" value="F:DNA binding"/>
    <property type="evidence" value="ECO:0007669"/>
    <property type="project" value="UniProtKB-KW"/>
</dbReference>
<evidence type="ECO:0000256" key="5">
    <source>
        <dbReference type="ARBA" id="ARBA00023163"/>
    </source>
</evidence>
<protein>
    <submittedName>
        <fullName evidence="8">NRF1 factor</fullName>
    </submittedName>
</protein>
<accession>A0A852L2Z4</accession>
<proteinExistence type="inferred from homology"/>
<evidence type="ECO:0000256" key="6">
    <source>
        <dbReference type="ARBA" id="ARBA00023242"/>
    </source>
</evidence>
<keyword evidence="9" id="KW-1185">Reference proteome</keyword>
<dbReference type="GO" id="GO:0006357">
    <property type="term" value="P:regulation of transcription by RNA polymerase II"/>
    <property type="evidence" value="ECO:0007669"/>
    <property type="project" value="InterPro"/>
</dbReference>
<dbReference type="InterPro" id="IPR019525">
    <property type="entry name" value="Nrf1_NLS/DNA-bd_dimer"/>
</dbReference>
<keyword evidence="5" id="KW-0804">Transcription</keyword>
<feature type="non-terminal residue" evidence="8">
    <location>
        <position position="1"/>
    </location>
</feature>
<feature type="domain" description="Nuclear respiratory factor 1 NLS/DNA-binding dimerisation" evidence="7">
    <location>
        <begin position="1"/>
        <end position="29"/>
    </location>
</feature>
<dbReference type="GO" id="GO:0005634">
    <property type="term" value="C:nucleus"/>
    <property type="evidence" value="ECO:0007669"/>
    <property type="project" value="UniProtKB-SubCell"/>
</dbReference>
<evidence type="ECO:0000259" key="7">
    <source>
        <dbReference type="Pfam" id="PF10491"/>
    </source>
</evidence>
<dbReference type="PANTHER" id="PTHR20338">
    <property type="entry name" value="NUCLEAR RESPIRATORY FACTOR 1"/>
    <property type="match status" value="1"/>
</dbReference>
<feature type="non-terminal residue" evidence="8">
    <location>
        <position position="271"/>
    </location>
</feature>
<gene>
    <name evidence="8" type="primary">Nrf1</name>
    <name evidence="8" type="ORF">UROIND_R14917</name>
</gene>
<reference evidence="8" key="1">
    <citation type="submission" date="2020-02" db="EMBL/GenBank/DDBJ databases">
        <title>Bird 10,000 Genomes (B10K) Project - Family phase.</title>
        <authorList>
            <person name="Zhang G."/>
        </authorList>
    </citation>
    <scope>NUCLEOTIDE SEQUENCE</scope>
    <source>
        <strain evidence="8">B10K-DU-030-59</strain>
    </source>
</reference>
<keyword evidence="3" id="KW-0805">Transcription regulation</keyword>
<dbReference type="GO" id="GO:0003700">
    <property type="term" value="F:DNA-binding transcription factor activity"/>
    <property type="evidence" value="ECO:0007669"/>
    <property type="project" value="InterPro"/>
</dbReference>
<comment type="similarity">
    <text evidence="2">Belongs to the NRF1/Ewg family.</text>
</comment>